<reference evidence="6" key="2">
    <citation type="journal article" date="2023" name="Syst. Appl. Microbiol.">
        <title>Govania unica gen. nov., sp. nov., a rare biosphere bacterium that represents a novel family in the class Alphaproteobacteria.</title>
        <authorList>
            <person name="Vandamme P."/>
            <person name="Peeters C."/>
            <person name="Hettiarachchi A."/>
            <person name="Cnockaert M."/>
            <person name="Carlier A."/>
        </authorList>
    </citation>
    <scope>NUCLEOTIDE SEQUENCE</scope>
    <source>
        <strain evidence="6">LMG 31809</strain>
    </source>
</reference>
<dbReference type="InterPro" id="IPR000847">
    <property type="entry name" value="LysR_HTH_N"/>
</dbReference>
<dbReference type="AlphaFoldDB" id="A0A9X3Z6L9"/>
<dbReference type="RefSeq" id="WP_274942852.1">
    <property type="nucleotide sequence ID" value="NZ_JANWOI010000001.1"/>
</dbReference>
<evidence type="ECO:0000313" key="7">
    <source>
        <dbReference type="Proteomes" id="UP001141619"/>
    </source>
</evidence>
<dbReference type="SUPFAM" id="SSF46785">
    <property type="entry name" value="Winged helix' DNA-binding domain"/>
    <property type="match status" value="1"/>
</dbReference>
<evidence type="ECO:0000313" key="6">
    <source>
        <dbReference type="EMBL" id="MDA5193158.1"/>
    </source>
</evidence>
<evidence type="ECO:0000256" key="4">
    <source>
        <dbReference type="ARBA" id="ARBA00023163"/>
    </source>
</evidence>
<dbReference type="InterPro" id="IPR036388">
    <property type="entry name" value="WH-like_DNA-bd_sf"/>
</dbReference>
<comment type="similarity">
    <text evidence="1">Belongs to the LysR transcriptional regulatory family.</text>
</comment>
<comment type="caution">
    <text evidence="6">The sequence shown here is derived from an EMBL/GenBank/DDBJ whole genome shotgun (WGS) entry which is preliminary data.</text>
</comment>
<dbReference type="PANTHER" id="PTHR30537">
    <property type="entry name" value="HTH-TYPE TRANSCRIPTIONAL REGULATOR"/>
    <property type="match status" value="1"/>
</dbReference>
<dbReference type="InterPro" id="IPR058163">
    <property type="entry name" value="LysR-type_TF_proteobact-type"/>
</dbReference>
<dbReference type="GO" id="GO:0003700">
    <property type="term" value="F:DNA-binding transcription factor activity"/>
    <property type="evidence" value="ECO:0007669"/>
    <property type="project" value="InterPro"/>
</dbReference>
<name>A0A9X3Z6L9_9PROT</name>
<dbReference type="PROSITE" id="PS50931">
    <property type="entry name" value="HTH_LYSR"/>
    <property type="match status" value="1"/>
</dbReference>
<sequence length="299" mass="32048">MDKLTAMQVFAAVVDEGSFSAAAARLNMAKSAVSTLVKTLEAELGVTLLNRTTRKVSLTEAGQRYKDRAEQILSDVEDADREAAALTATPRGTLRVSAGVSFGTQELGKVVATFLATYPEVRIDLQLTDRFVDLLDEGFDLAVRIGELRDSSLIARKLTSARRLTCASPDYLEAHGTPQHPNDLRQHNCLGYSGGGWSFQEQGRPLIPALEGRLIGNNGDVLCAAAVAGSGIVFAPSFILGDDIRAGRLVPILTAYEAPPVGIYAIYPPSRHISAKLRAFIDSLSNHCGSPPSWEQGLP</sequence>
<dbReference type="Gene3D" id="1.10.10.10">
    <property type="entry name" value="Winged helix-like DNA-binding domain superfamily/Winged helix DNA-binding domain"/>
    <property type="match status" value="1"/>
</dbReference>
<dbReference type="CDD" id="cd08422">
    <property type="entry name" value="PBP2_CrgA_like"/>
    <property type="match status" value="1"/>
</dbReference>
<evidence type="ECO:0000256" key="2">
    <source>
        <dbReference type="ARBA" id="ARBA00023015"/>
    </source>
</evidence>
<evidence type="ECO:0000256" key="1">
    <source>
        <dbReference type="ARBA" id="ARBA00009437"/>
    </source>
</evidence>
<dbReference type="PANTHER" id="PTHR30537:SF5">
    <property type="entry name" value="HTH-TYPE TRANSCRIPTIONAL ACTIVATOR TTDR-RELATED"/>
    <property type="match status" value="1"/>
</dbReference>
<dbReference type="InterPro" id="IPR005119">
    <property type="entry name" value="LysR_subst-bd"/>
</dbReference>
<protein>
    <submittedName>
        <fullName evidence="6">LysR family transcriptional regulator</fullName>
    </submittedName>
</protein>
<dbReference type="FunFam" id="3.40.190.290:FF:000001">
    <property type="entry name" value="Transcriptional regulator, LysR family"/>
    <property type="match status" value="1"/>
</dbReference>
<dbReference type="InterPro" id="IPR036390">
    <property type="entry name" value="WH_DNA-bd_sf"/>
</dbReference>
<feature type="domain" description="HTH lysR-type" evidence="5">
    <location>
        <begin position="1"/>
        <end position="59"/>
    </location>
</feature>
<dbReference type="GO" id="GO:0043565">
    <property type="term" value="F:sequence-specific DNA binding"/>
    <property type="evidence" value="ECO:0007669"/>
    <property type="project" value="TreeGrafter"/>
</dbReference>
<keyword evidence="4" id="KW-0804">Transcription</keyword>
<gene>
    <name evidence="6" type="ORF">NYP16_04205</name>
</gene>
<evidence type="ECO:0000256" key="3">
    <source>
        <dbReference type="ARBA" id="ARBA00023125"/>
    </source>
</evidence>
<dbReference type="FunFam" id="1.10.10.10:FF:000001">
    <property type="entry name" value="LysR family transcriptional regulator"/>
    <property type="match status" value="1"/>
</dbReference>
<dbReference type="Pfam" id="PF03466">
    <property type="entry name" value="LysR_substrate"/>
    <property type="match status" value="1"/>
</dbReference>
<organism evidence="6 7">
    <name type="scientific">Govanella unica</name>
    <dbReference type="NCBI Taxonomy" id="2975056"/>
    <lineage>
        <taxon>Bacteria</taxon>
        <taxon>Pseudomonadati</taxon>
        <taxon>Pseudomonadota</taxon>
        <taxon>Alphaproteobacteria</taxon>
        <taxon>Emcibacterales</taxon>
        <taxon>Govanellaceae</taxon>
        <taxon>Govanella</taxon>
    </lineage>
</organism>
<dbReference type="Proteomes" id="UP001141619">
    <property type="component" value="Unassembled WGS sequence"/>
</dbReference>
<reference evidence="6" key="1">
    <citation type="submission" date="2022-08" db="EMBL/GenBank/DDBJ databases">
        <authorList>
            <person name="Vandamme P."/>
            <person name="Hettiarachchi A."/>
            <person name="Peeters C."/>
            <person name="Cnockaert M."/>
            <person name="Carlier A."/>
        </authorList>
    </citation>
    <scope>NUCLEOTIDE SEQUENCE</scope>
    <source>
        <strain evidence="6">LMG 31809</strain>
    </source>
</reference>
<dbReference type="Gene3D" id="3.40.190.290">
    <property type="match status" value="1"/>
</dbReference>
<accession>A0A9X3Z6L9</accession>
<dbReference type="Pfam" id="PF00126">
    <property type="entry name" value="HTH_1"/>
    <property type="match status" value="1"/>
</dbReference>
<evidence type="ECO:0000259" key="5">
    <source>
        <dbReference type="PROSITE" id="PS50931"/>
    </source>
</evidence>
<keyword evidence="7" id="KW-1185">Reference proteome</keyword>
<keyword evidence="3" id="KW-0238">DNA-binding</keyword>
<dbReference type="SUPFAM" id="SSF53850">
    <property type="entry name" value="Periplasmic binding protein-like II"/>
    <property type="match status" value="1"/>
</dbReference>
<dbReference type="EMBL" id="JANWOI010000001">
    <property type="protein sequence ID" value="MDA5193158.1"/>
    <property type="molecule type" value="Genomic_DNA"/>
</dbReference>
<dbReference type="GO" id="GO:0006351">
    <property type="term" value="P:DNA-templated transcription"/>
    <property type="evidence" value="ECO:0007669"/>
    <property type="project" value="TreeGrafter"/>
</dbReference>
<dbReference type="PRINTS" id="PR00039">
    <property type="entry name" value="HTHLYSR"/>
</dbReference>
<proteinExistence type="inferred from homology"/>
<keyword evidence="2" id="KW-0805">Transcription regulation</keyword>